<feature type="domain" description="Putative auto-transporter adhesin head GIN" evidence="2">
    <location>
        <begin position="39"/>
        <end position="233"/>
    </location>
</feature>
<proteinExistence type="predicted"/>
<reference evidence="3 4" key="1">
    <citation type="journal article" date="2015" name="Stand. Genomic Sci.">
        <title>Genomic Encyclopedia of Bacterial and Archaeal Type Strains, Phase III: the genomes of soil and plant-associated and newly described type strains.</title>
        <authorList>
            <person name="Whitman W.B."/>
            <person name="Woyke T."/>
            <person name="Klenk H.P."/>
            <person name="Zhou Y."/>
            <person name="Lilburn T.G."/>
            <person name="Beck B.J."/>
            <person name="De Vos P."/>
            <person name="Vandamme P."/>
            <person name="Eisen J.A."/>
            <person name="Garrity G."/>
            <person name="Hugenholtz P."/>
            <person name="Kyrpides N.C."/>
        </authorList>
    </citation>
    <scope>NUCLEOTIDE SEQUENCE [LARGE SCALE GENOMIC DNA]</scope>
    <source>
        <strain evidence="3 4">CGMCC 1.10822</strain>
    </source>
</reference>
<dbReference type="AlphaFoldDB" id="A0A562RBT3"/>
<comment type="caution">
    <text evidence="3">The sequence shown here is derived from an EMBL/GenBank/DDBJ whole genome shotgun (WGS) entry which is preliminary data.</text>
</comment>
<evidence type="ECO:0000313" key="4">
    <source>
        <dbReference type="Proteomes" id="UP000318431"/>
    </source>
</evidence>
<dbReference type="OrthoDB" id="8706990at2"/>
<accession>A0A562RBT3</accession>
<keyword evidence="1" id="KW-0732">Signal</keyword>
<dbReference type="PROSITE" id="PS51257">
    <property type="entry name" value="PROKAR_LIPOPROTEIN"/>
    <property type="match status" value="1"/>
</dbReference>
<gene>
    <name evidence="3" type="ORF">IP91_02322</name>
</gene>
<dbReference type="Proteomes" id="UP000318431">
    <property type="component" value="Unassembled WGS sequence"/>
</dbReference>
<dbReference type="RefSeq" id="WP_145649122.1">
    <property type="nucleotide sequence ID" value="NZ_VLLB01000003.1"/>
</dbReference>
<organism evidence="3 4">
    <name type="scientific">Pseudoduganella lurida</name>
    <dbReference type="NCBI Taxonomy" id="1036180"/>
    <lineage>
        <taxon>Bacteria</taxon>
        <taxon>Pseudomonadati</taxon>
        <taxon>Pseudomonadota</taxon>
        <taxon>Betaproteobacteria</taxon>
        <taxon>Burkholderiales</taxon>
        <taxon>Oxalobacteraceae</taxon>
        <taxon>Telluria group</taxon>
        <taxon>Pseudoduganella</taxon>
    </lineage>
</organism>
<keyword evidence="4" id="KW-1185">Reference proteome</keyword>
<dbReference type="Gene3D" id="2.160.20.120">
    <property type="match status" value="1"/>
</dbReference>
<dbReference type="Pfam" id="PF10988">
    <property type="entry name" value="DUF2807"/>
    <property type="match status" value="1"/>
</dbReference>
<feature type="chain" id="PRO_5021783548" evidence="1">
    <location>
        <begin position="24"/>
        <end position="249"/>
    </location>
</feature>
<protein>
    <submittedName>
        <fullName evidence="3">Putative autotransporter adhesin-like protein</fullName>
    </submittedName>
</protein>
<evidence type="ECO:0000256" key="1">
    <source>
        <dbReference type="SAM" id="SignalP"/>
    </source>
</evidence>
<name>A0A562RBT3_9BURK</name>
<evidence type="ECO:0000259" key="2">
    <source>
        <dbReference type="Pfam" id="PF10988"/>
    </source>
</evidence>
<dbReference type="EMBL" id="VLLB01000003">
    <property type="protein sequence ID" value="TWI66505.1"/>
    <property type="molecule type" value="Genomic_DNA"/>
</dbReference>
<evidence type="ECO:0000313" key="3">
    <source>
        <dbReference type="EMBL" id="TWI66505.1"/>
    </source>
</evidence>
<sequence>MHNRFSLALAATMFWLACGGAAAQTTTETRDVDARIVRVKLDGMLDLKLTQGAVPALRIIGDGRHVGRVRAVQTGDTLELDSGGGGSRASVRAELVLPQLREVVSEGLGTAEVTGFSGDQIQITLEGAGSMKVVCDYRHLKANLGGIGSMHLWVSDNESVELDLGGAGYVTLGGRSKLLKASLGGLGGLNAQQFQAESVDLDLSGLGNATVNARTNAKLNLSGLGSVTVYGKPQHRDVSVDGLGKVSWK</sequence>
<feature type="signal peptide" evidence="1">
    <location>
        <begin position="1"/>
        <end position="23"/>
    </location>
</feature>
<dbReference type="InterPro" id="IPR021255">
    <property type="entry name" value="DUF2807"/>
</dbReference>